<evidence type="ECO:0000256" key="1">
    <source>
        <dbReference type="SAM" id="SignalP"/>
    </source>
</evidence>
<evidence type="ECO:0000313" key="3">
    <source>
        <dbReference type="EMBL" id="GHA18295.1"/>
    </source>
</evidence>
<evidence type="ECO:0000313" key="4">
    <source>
        <dbReference type="Proteomes" id="UP000646579"/>
    </source>
</evidence>
<keyword evidence="1" id="KW-0732">Signal</keyword>
<reference evidence="3" key="1">
    <citation type="journal article" date="2014" name="Int. J. Syst. Evol. Microbiol.">
        <title>Complete genome sequence of Corynebacterium casei LMG S-19264T (=DSM 44701T), isolated from a smear-ripened cheese.</title>
        <authorList>
            <consortium name="US DOE Joint Genome Institute (JGI-PGF)"/>
            <person name="Walter F."/>
            <person name="Albersmeier A."/>
            <person name="Kalinowski J."/>
            <person name="Ruckert C."/>
        </authorList>
    </citation>
    <scope>NUCLEOTIDE SEQUENCE</scope>
    <source>
        <strain evidence="3">KCTC 32437</strain>
    </source>
</reference>
<dbReference type="AlphaFoldDB" id="A0A918S2Z9"/>
<sequence length="166" mass="18065">MRVLIPALLLCLSGIGSALADDLPQPMGPVLLTVTGTIANTNADGEARFDLEMLDALPQRVTESETPWYNGVQSFSGVKIEALLDAVGADGDTVTVTALNDYSAQIPVADFRDYEVIFATRINGETLSVRDKGPLFVIYPFDENPDLYNEVYFGRSVWQVTAMSVE</sequence>
<dbReference type="InterPro" id="IPR000572">
    <property type="entry name" value="OxRdtase_Mopterin-bd_dom"/>
</dbReference>
<accession>A0A918S2Z9</accession>
<dbReference type="Pfam" id="PF00174">
    <property type="entry name" value="Oxidored_molyb"/>
    <property type="match status" value="1"/>
</dbReference>
<keyword evidence="4" id="KW-1185">Reference proteome</keyword>
<gene>
    <name evidence="3" type="ORF">GCM10007989_11980</name>
</gene>
<dbReference type="SUPFAM" id="SSF56524">
    <property type="entry name" value="Oxidoreductase molybdopterin-binding domain"/>
    <property type="match status" value="1"/>
</dbReference>
<organism evidence="3 4">
    <name type="scientific">Devosia pacifica</name>
    <dbReference type="NCBI Taxonomy" id="1335967"/>
    <lineage>
        <taxon>Bacteria</taxon>
        <taxon>Pseudomonadati</taxon>
        <taxon>Pseudomonadota</taxon>
        <taxon>Alphaproteobacteria</taxon>
        <taxon>Hyphomicrobiales</taxon>
        <taxon>Devosiaceae</taxon>
        <taxon>Devosia</taxon>
    </lineage>
</organism>
<name>A0A918S2Z9_9HYPH</name>
<dbReference type="Proteomes" id="UP000646579">
    <property type="component" value="Unassembled WGS sequence"/>
</dbReference>
<comment type="caution">
    <text evidence="3">The sequence shown here is derived from an EMBL/GenBank/DDBJ whole genome shotgun (WGS) entry which is preliminary data.</text>
</comment>
<protein>
    <submittedName>
        <fullName evidence="3">Oxidoreductase</fullName>
    </submittedName>
</protein>
<dbReference type="Gene3D" id="3.90.420.10">
    <property type="entry name" value="Oxidoreductase, molybdopterin-binding domain"/>
    <property type="match status" value="1"/>
</dbReference>
<dbReference type="InterPro" id="IPR036374">
    <property type="entry name" value="OxRdtase_Mopterin-bd_sf"/>
</dbReference>
<proteinExistence type="predicted"/>
<reference evidence="3" key="2">
    <citation type="submission" date="2020-09" db="EMBL/GenBank/DDBJ databases">
        <authorList>
            <person name="Sun Q."/>
            <person name="Kim S."/>
        </authorList>
    </citation>
    <scope>NUCLEOTIDE SEQUENCE</scope>
    <source>
        <strain evidence="3">KCTC 32437</strain>
    </source>
</reference>
<evidence type="ECO:0000259" key="2">
    <source>
        <dbReference type="Pfam" id="PF00174"/>
    </source>
</evidence>
<dbReference type="EMBL" id="BMZE01000001">
    <property type="protein sequence ID" value="GHA18295.1"/>
    <property type="molecule type" value="Genomic_DNA"/>
</dbReference>
<feature type="domain" description="Oxidoreductase molybdopterin-binding" evidence="2">
    <location>
        <begin position="64"/>
        <end position="140"/>
    </location>
</feature>
<dbReference type="RefSeq" id="WP_189424277.1">
    <property type="nucleotide sequence ID" value="NZ_BMZE01000001.1"/>
</dbReference>
<feature type="chain" id="PRO_5037733297" evidence="1">
    <location>
        <begin position="21"/>
        <end position="166"/>
    </location>
</feature>
<feature type="signal peptide" evidence="1">
    <location>
        <begin position="1"/>
        <end position="20"/>
    </location>
</feature>